<comment type="caution">
    <text evidence="2">The sequence shown here is derived from an EMBL/GenBank/DDBJ whole genome shotgun (WGS) entry which is preliminary data.</text>
</comment>
<sequence>MNLDKSTSKPVNASTANPDLAIDNEPNFADNLPQRIKDLLEQTSSKLAHNELREWGKLLLTQAPAIQAGIARRVDKRTVKKTAIAAVALGVGYYLLKRR</sequence>
<dbReference type="AlphaFoldDB" id="A0A1E7WRS9"/>
<name>A0A1E7WRS9_9BURK</name>
<evidence type="ECO:0000256" key="1">
    <source>
        <dbReference type="SAM" id="MobiDB-lite"/>
    </source>
</evidence>
<keyword evidence="3" id="KW-1185">Reference proteome</keyword>
<accession>A0A1E7WRS9</accession>
<dbReference type="PATRIC" id="fig|762836.4.peg.2153"/>
<organism evidence="2 3">
    <name type="scientific">Duganella phyllosphaerae</name>
    <dbReference type="NCBI Taxonomy" id="762836"/>
    <lineage>
        <taxon>Bacteria</taxon>
        <taxon>Pseudomonadati</taxon>
        <taxon>Pseudomonadota</taxon>
        <taxon>Betaproteobacteria</taxon>
        <taxon>Burkholderiales</taxon>
        <taxon>Oxalobacteraceae</taxon>
        <taxon>Telluria group</taxon>
        <taxon>Duganella</taxon>
    </lineage>
</organism>
<dbReference type="RefSeq" id="WP_070247761.1">
    <property type="nucleotide sequence ID" value="NZ_LROM01000077.1"/>
</dbReference>
<dbReference type="Proteomes" id="UP000175989">
    <property type="component" value="Unassembled WGS sequence"/>
</dbReference>
<reference evidence="3" key="1">
    <citation type="journal article" date="2016" name="Front. Microbiol.">
        <title>Molecular Keys to the Janthinobacterium and Duganella spp. Interaction with the Plant Pathogen Fusarium graminearum.</title>
        <authorList>
            <person name="Haack F.S."/>
            <person name="Poehlein A."/>
            <person name="Kroger C."/>
            <person name="Voigt C.A."/>
            <person name="Piepenbring M."/>
            <person name="Bode H.B."/>
            <person name="Daniel R."/>
            <person name="Schafer W."/>
            <person name="Streit W.R."/>
        </authorList>
    </citation>
    <scope>NUCLEOTIDE SEQUENCE [LARGE SCALE GENOMIC DNA]</scope>
    <source>
        <strain evidence="3">T54</strain>
    </source>
</reference>
<feature type="region of interest" description="Disordered" evidence="1">
    <location>
        <begin position="1"/>
        <end position="27"/>
    </location>
</feature>
<dbReference type="OrthoDB" id="9889843at2"/>
<proteinExistence type="predicted"/>
<feature type="compositionally biased region" description="Polar residues" evidence="1">
    <location>
        <begin position="1"/>
        <end position="17"/>
    </location>
</feature>
<gene>
    <name evidence="2" type="ORF">DUPY_20770</name>
</gene>
<evidence type="ECO:0000313" key="2">
    <source>
        <dbReference type="EMBL" id="OFA02190.1"/>
    </source>
</evidence>
<dbReference type="EMBL" id="LROM01000077">
    <property type="protein sequence ID" value="OFA02190.1"/>
    <property type="molecule type" value="Genomic_DNA"/>
</dbReference>
<protein>
    <submittedName>
        <fullName evidence="2">Uncharacterized protein</fullName>
    </submittedName>
</protein>
<evidence type="ECO:0000313" key="3">
    <source>
        <dbReference type="Proteomes" id="UP000175989"/>
    </source>
</evidence>